<feature type="domain" description="Rad50/SbcC-type AAA" evidence="6">
    <location>
        <begin position="8"/>
        <end position="181"/>
    </location>
</feature>
<organism evidence="7 8">
    <name type="scientific">Streptosporangium carneum</name>
    <dbReference type="NCBI Taxonomy" id="47481"/>
    <lineage>
        <taxon>Bacteria</taxon>
        <taxon>Bacillati</taxon>
        <taxon>Actinomycetota</taxon>
        <taxon>Actinomycetes</taxon>
        <taxon>Streptosporangiales</taxon>
        <taxon>Streptosporangiaceae</taxon>
        <taxon>Streptosporangium</taxon>
    </lineage>
</organism>
<feature type="coiled-coil region" evidence="4">
    <location>
        <begin position="1035"/>
        <end position="1083"/>
    </location>
</feature>
<evidence type="ECO:0000256" key="3">
    <source>
        <dbReference type="ARBA" id="ARBA00013368"/>
    </source>
</evidence>
<dbReference type="RefSeq" id="WP_271222511.1">
    <property type="nucleotide sequence ID" value="NZ_BAAAVD010000013.1"/>
</dbReference>
<feature type="compositionally biased region" description="Low complexity" evidence="5">
    <location>
        <begin position="554"/>
        <end position="563"/>
    </location>
</feature>
<dbReference type="GO" id="GO:0016887">
    <property type="term" value="F:ATP hydrolysis activity"/>
    <property type="evidence" value="ECO:0007669"/>
    <property type="project" value="InterPro"/>
</dbReference>
<evidence type="ECO:0000256" key="5">
    <source>
        <dbReference type="SAM" id="MobiDB-lite"/>
    </source>
</evidence>
<reference evidence="7" key="1">
    <citation type="journal article" date="2014" name="Int. J. Syst. Evol. Microbiol.">
        <title>Complete genome sequence of Corynebacterium casei LMG S-19264T (=DSM 44701T), isolated from a smear-ripened cheese.</title>
        <authorList>
            <consortium name="US DOE Joint Genome Institute (JGI-PGF)"/>
            <person name="Walter F."/>
            <person name="Albersmeier A."/>
            <person name="Kalinowski J."/>
            <person name="Ruckert C."/>
        </authorList>
    </citation>
    <scope>NUCLEOTIDE SEQUENCE</scope>
    <source>
        <strain evidence="7">VKM Ac-2007</strain>
    </source>
</reference>
<dbReference type="GO" id="GO:0006302">
    <property type="term" value="P:double-strand break repair"/>
    <property type="evidence" value="ECO:0007669"/>
    <property type="project" value="InterPro"/>
</dbReference>
<comment type="caution">
    <text evidence="7">The sequence shown here is derived from an EMBL/GenBank/DDBJ whole genome shotgun (WGS) entry which is preliminary data.</text>
</comment>
<evidence type="ECO:0000259" key="6">
    <source>
        <dbReference type="Pfam" id="PF13476"/>
    </source>
</evidence>
<dbReference type="InterPro" id="IPR027417">
    <property type="entry name" value="P-loop_NTPase"/>
</dbReference>
<name>A0A9W6I9S9_9ACTN</name>
<dbReference type="PANTHER" id="PTHR32114:SF2">
    <property type="entry name" value="ABC TRANSPORTER ABCH.3"/>
    <property type="match status" value="1"/>
</dbReference>
<dbReference type="InterPro" id="IPR038729">
    <property type="entry name" value="Rad50/SbcC_AAA"/>
</dbReference>
<dbReference type="EMBL" id="BSEV01000030">
    <property type="protein sequence ID" value="GLK14268.1"/>
    <property type="molecule type" value="Genomic_DNA"/>
</dbReference>
<proteinExistence type="inferred from homology"/>
<keyword evidence="4" id="KW-0175">Coiled coil</keyword>
<dbReference type="Pfam" id="PF13558">
    <property type="entry name" value="SbcC_Walker_B"/>
    <property type="match status" value="1"/>
</dbReference>
<evidence type="ECO:0000313" key="7">
    <source>
        <dbReference type="EMBL" id="GLK14268.1"/>
    </source>
</evidence>
<gene>
    <name evidence="7" type="ORF">GCM10017600_76800</name>
</gene>
<dbReference type="PANTHER" id="PTHR32114">
    <property type="entry name" value="ABC TRANSPORTER ABCH.3"/>
    <property type="match status" value="1"/>
</dbReference>
<feature type="region of interest" description="Disordered" evidence="5">
    <location>
        <begin position="542"/>
        <end position="575"/>
    </location>
</feature>
<dbReference type="Pfam" id="PF13476">
    <property type="entry name" value="AAA_23"/>
    <property type="match status" value="1"/>
</dbReference>
<evidence type="ECO:0000256" key="1">
    <source>
        <dbReference type="ARBA" id="ARBA00006930"/>
    </source>
</evidence>
<reference evidence="7" key="2">
    <citation type="submission" date="2023-01" db="EMBL/GenBank/DDBJ databases">
        <authorList>
            <person name="Sun Q."/>
            <person name="Evtushenko L."/>
        </authorList>
    </citation>
    <scope>NUCLEOTIDE SEQUENCE</scope>
    <source>
        <strain evidence="7">VKM Ac-2007</strain>
    </source>
</reference>
<comment type="subunit">
    <text evidence="2">Heterodimer of SbcC and SbcD.</text>
</comment>
<comment type="similarity">
    <text evidence="1">Belongs to the SMC family. SbcC subfamily.</text>
</comment>
<dbReference type="SUPFAM" id="SSF52540">
    <property type="entry name" value="P-loop containing nucleoside triphosphate hydrolases"/>
    <property type="match status" value="1"/>
</dbReference>
<dbReference type="Gene3D" id="3.40.50.300">
    <property type="entry name" value="P-loop containing nucleotide triphosphate hydrolases"/>
    <property type="match status" value="2"/>
</dbReference>
<feature type="region of interest" description="Disordered" evidence="5">
    <location>
        <begin position="792"/>
        <end position="824"/>
    </location>
</feature>
<protein>
    <recommendedName>
        <fullName evidence="3">Nuclease SbcCD subunit C</fullName>
    </recommendedName>
</protein>
<sequence>MRPHHLWITAFGSFPAEEVVDFDALAEAGLFLIQGPTGAGKTTVLDALCYALYGRVPGRRDSAKSLRCDHAPPDRGPSVALEVTIRGRRLKISRSPAWQRPKLRGTGTTRENEKALVQELTPSGEWIGLTTRVDEAGDLIGGLLGMNADQFFQVAMLPQGDFARFLRADGEERRKVLERLFSVKVYAAAESWLADRRTEAHREQHALRREVDFAVKRVEEAAGPDLLALLADDATPPGVSGDAVSPDTPDDAVLLGASGDAVLLGASGDAVPPTASGDAAPSGAALAEDDPLGWAAALEELATEAVARMRLDSTDGHEAVRQARAMLEHGTALADRRRRHTEALARGRALEETAEERADLELVLAEAARADRVLPLIQAAEQRAEAAAKAHGLAVDAVARALPLTGTGLETAPDRLAALARDRRDEITRLGELRAEEPRLAKIVQDRELAAREIAELGAAQTETDDRLVLLPGLRQEVETRLSSARLSSARIPAAESAEAAAVTRLRAVERRDGLAAELTGARHDLAAALSQVLALPATTDTALSSAPELPERPGAAPSAFAPPGSPDTDAPSASGLSARLDAAALSALGLSVCQDGVVRVAVAGREAARDVMLQTFPGSPGPRGEAVPAGTAIRDLLASLERERGHELAGLQGLRSDEARLAELAGLLAGLDAELVAAAEREAALSGRRQELPVRLSEVSARLAEARARAAEVPAARARVDAATVLLEAAGRRDVLRAELEAARTVCAEAVDLAQLARDRHQDLRQARIDGMAAELAAKLAPGEPCAVCGSPEHPAPAAPARQASTAEDERAAQSAYDAAAERRGTAENAVTALASRLQEALAAAGELSARQAEEALGEAGRTLAELVSAASVETELAAESERLAAELDAVRARAAETERSLAEGRARRAEWRAEHDRLAVRLDTARGADPTVQARRDRLTREAALLAVAVAAATRVVDLAAAHREASAVTDLTAEDAAGELEEARTALALLRESAGAEPVLVAEAGRVAAELGELEERSRGLAVTLAARRTTQERLTADAERLAARIDAARGDDPTLAARLDRLADEAELLTEAVEATQREQATATELAAAQVAAVAAAVEAGFLGIDDARVAVRPPAEQEEKAERLRELDRERVAVAAVLADPELIAAAAEPEPDLEGLRAARDAADAAQAGLLSARNQAETRLARLAALRAELAGCLERWRPAERRHRLAEGLAALTGGTSGDNRWKMRLSAYVLGERLRQVVESANERLDRMSGGRYLLEHGLGRTAGDRSRSGGGLGLRILDGWTGFDRDPATLSGGESFITSLALALGLADVVTAEAGGVELGTLFIDEGFGTLDEDTLDGVLDILDGLRDGGRAVGIVSHVTELRTRVPAQLRVRKERRGSTLSVFTS</sequence>
<keyword evidence="8" id="KW-1185">Reference proteome</keyword>
<accession>A0A9W6I9S9</accession>
<evidence type="ECO:0000256" key="2">
    <source>
        <dbReference type="ARBA" id="ARBA00011322"/>
    </source>
</evidence>
<dbReference type="Proteomes" id="UP001143474">
    <property type="component" value="Unassembled WGS sequence"/>
</dbReference>
<evidence type="ECO:0000313" key="8">
    <source>
        <dbReference type="Proteomes" id="UP001143474"/>
    </source>
</evidence>
<evidence type="ECO:0000256" key="4">
    <source>
        <dbReference type="SAM" id="Coils"/>
    </source>
</evidence>